<evidence type="ECO:0000313" key="4">
    <source>
        <dbReference type="EMBL" id="ROV96400.1"/>
    </source>
</evidence>
<feature type="domain" description="Bacteriophage T5 Orf172 DNA-binding" evidence="3">
    <location>
        <begin position="162"/>
        <end position="248"/>
    </location>
</feature>
<dbReference type="Pfam" id="PF10544">
    <property type="entry name" value="T5orf172"/>
    <property type="match status" value="1"/>
</dbReference>
<sequence length="327" mass="36962">MPRPQQVDAAVFTAWLLDLFLSPQFSDIDELPSDDHFTSAAPVDQENSHDGQSSTRDRDVQDHPAGQTRETQNTGTDHSPPYANTRSHRHHHGGSDGGSPPPVRPVAARSFDRYGPPMTAREINEGVKRVLLAHLPATEGYVYGFTHPEDMTMSSTPAEASTCRNRLIKIGRSVNYERRMREFRRNCKYLPRVVFAHLMPHHLRIEMVVHLQLHNVRLREAGCTGCGARHEEWFGVDVGYAERLVSLWQGFANCQPYDEGGEMLPMWRERLEEVDMNDEDCWERFMRGVPSGHPVVGDSQGIEEHHSTPCEDEVGSSSDELSQTDIP</sequence>
<gene>
    <name evidence="4" type="ORF">VSDG_05455</name>
</gene>
<evidence type="ECO:0000313" key="5">
    <source>
        <dbReference type="Proteomes" id="UP000284375"/>
    </source>
</evidence>
<dbReference type="PANTHER" id="PTHR28094">
    <property type="entry name" value="MEIOTICALLY UP-REGULATED GENE 113 PROTEIN"/>
    <property type="match status" value="1"/>
</dbReference>
<feature type="chain" id="PRO_5019189492" description="Bacteriophage T5 Orf172 DNA-binding domain-containing protein" evidence="2">
    <location>
        <begin position="29"/>
        <end position="327"/>
    </location>
</feature>
<dbReference type="EMBL" id="LJZO01000020">
    <property type="protein sequence ID" value="ROV96400.1"/>
    <property type="molecule type" value="Genomic_DNA"/>
</dbReference>
<evidence type="ECO:0000259" key="3">
    <source>
        <dbReference type="SMART" id="SM00974"/>
    </source>
</evidence>
<feature type="compositionally biased region" description="Polar residues" evidence="1">
    <location>
        <begin position="68"/>
        <end position="85"/>
    </location>
</feature>
<dbReference type="STRING" id="252740.A0A423VZD2"/>
<dbReference type="SMART" id="SM00974">
    <property type="entry name" value="T5orf172"/>
    <property type="match status" value="1"/>
</dbReference>
<dbReference type="Proteomes" id="UP000284375">
    <property type="component" value="Unassembled WGS sequence"/>
</dbReference>
<dbReference type="PANTHER" id="PTHR28094:SF1">
    <property type="entry name" value="MEIOTICALLY UP-REGULATED GENE 113 PROTEIN"/>
    <property type="match status" value="1"/>
</dbReference>
<feature type="signal peptide" evidence="2">
    <location>
        <begin position="1"/>
        <end position="28"/>
    </location>
</feature>
<feature type="region of interest" description="Disordered" evidence="1">
    <location>
        <begin position="29"/>
        <end position="108"/>
    </location>
</feature>
<organism evidence="4 5">
    <name type="scientific">Cytospora chrysosperma</name>
    <name type="common">Cytospora canker fungus</name>
    <name type="synonym">Sphaeria chrysosperma</name>
    <dbReference type="NCBI Taxonomy" id="252740"/>
    <lineage>
        <taxon>Eukaryota</taxon>
        <taxon>Fungi</taxon>
        <taxon>Dikarya</taxon>
        <taxon>Ascomycota</taxon>
        <taxon>Pezizomycotina</taxon>
        <taxon>Sordariomycetes</taxon>
        <taxon>Sordariomycetidae</taxon>
        <taxon>Diaporthales</taxon>
        <taxon>Cytosporaceae</taxon>
        <taxon>Cytospora</taxon>
    </lineage>
</organism>
<feature type="compositionally biased region" description="Polar residues" evidence="1">
    <location>
        <begin position="315"/>
        <end position="327"/>
    </location>
</feature>
<dbReference type="OrthoDB" id="2417614at2759"/>
<comment type="caution">
    <text evidence="4">The sequence shown here is derived from an EMBL/GenBank/DDBJ whole genome shotgun (WGS) entry which is preliminary data.</text>
</comment>
<protein>
    <recommendedName>
        <fullName evidence="3">Bacteriophage T5 Orf172 DNA-binding domain-containing protein</fullName>
    </recommendedName>
</protein>
<evidence type="ECO:0000256" key="1">
    <source>
        <dbReference type="SAM" id="MobiDB-lite"/>
    </source>
</evidence>
<name>A0A423VZD2_CYTCH</name>
<keyword evidence="5" id="KW-1185">Reference proteome</keyword>
<reference evidence="4 5" key="1">
    <citation type="submission" date="2015-09" db="EMBL/GenBank/DDBJ databases">
        <title>Host preference determinants of Valsa canker pathogens revealed by comparative genomics.</title>
        <authorList>
            <person name="Yin Z."/>
            <person name="Huang L."/>
        </authorList>
    </citation>
    <scope>NUCLEOTIDE SEQUENCE [LARGE SCALE GENOMIC DNA]</scope>
    <source>
        <strain evidence="4 5">YSFL</strain>
    </source>
</reference>
<proteinExistence type="predicted"/>
<keyword evidence="2" id="KW-0732">Signal</keyword>
<evidence type="ECO:0000256" key="2">
    <source>
        <dbReference type="SAM" id="SignalP"/>
    </source>
</evidence>
<dbReference type="AlphaFoldDB" id="A0A423VZD2"/>
<feature type="region of interest" description="Disordered" evidence="1">
    <location>
        <begin position="293"/>
        <end position="327"/>
    </location>
</feature>
<accession>A0A423VZD2</accession>
<dbReference type="InterPro" id="IPR018306">
    <property type="entry name" value="Phage_T5_Orf172_DNA-bd"/>
</dbReference>
<dbReference type="InterPro" id="IPR053006">
    <property type="entry name" value="Meiosis_regulatory"/>
</dbReference>